<dbReference type="CDD" id="cd01433">
    <property type="entry name" value="Ribosomal_L16_L10e"/>
    <property type="match status" value="1"/>
</dbReference>
<dbReference type="GO" id="GO:0032543">
    <property type="term" value="P:mitochondrial translation"/>
    <property type="evidence" value="ECO:0007669"/>
    <property type="project" value="TreeGrafter"/>
</dbReference>
<dbReference type="InterPro" id="IPR000114">
    <property type="entry name" value="Ribosomal_uL16_bact-type"/>
</dbReference>
<accession>A0AAD5U1F5</accession>
<comment type="caution">
    <text evidence="5">The sequence shown here is derived from an EMBL/GenBank/DDBJ whole genome shotgun (WGS) entry which is preliminary data.</text>
</comment>
<organism evidence="5 6">
    <name type="scientific">Clydaea vesicula</name>
    <dbReference type="NCBI Taxonomy" id="447962"/>
    <lineage>
        <taxon>Eukaryota</taxon>
        <taxon>Fungi</taxon>
        <taxon>Fungi incertae sedis</taxon>
        <taxon>Chytridiomycota</taxon>
        <taxon>Chytridiomycota incertae sedis</taxon>
        <taxon>Chytridiomycetes</taxon>
        <taxon>Lobulomycetales</taxon>
        <taxon>Lobulomycetaceae</taxon>
        <taxon>Clydaea</taxon>
    </lineage>
</organism>
<dbReference type="GO" id="GO:0003735">
    <property type="term" value="F:structural constituent of ribosome"/>
    <property type="evidence" value="ECO:0007669"/>
    <property type="project" value="InterPro"/>
</dbReference>
<keyword evidence="2 4" id="KW-0689">Ribosomal protein</keyword>
<evidence type="ECO:0000256" key="1">
    <source>
        <dbReference type="ARBA" id="ARBA00008931"/>
    </source>
</evidence>
<keyword evidence="3 4" id="KW-0687">Ribonucleoprotein</keyword>
<dbReference type="InterPro" id="IPR036920">
    <property type="entry name" value="Ribosomal_uL16_sf"/>
</dbReference>
<dbReference type="Proteomes" id="UP001211065">
    <property type="component" value="Unassembled WGS sequence"/>
</dbReference>
<evidence type="ECO:0000256" key="4">
    <source>
        <dbReference type="RuleBase" id="RU004413"/>
    </source>
</evidence>
<evidence type="ECO:0000256" key="2">
    <source>
        <dbReference type="ARBA" id="ARBA00022980"/>
    </source>
</evidence>
<reference evidence="5" key="1">
    <citation type="submission" date="2020-05" db="EMBL/GenBank/DDBJ databases">
        <title>Phylogenomic resolution of chytrid fungi.</title>
        <authorList>
            <person name="Stajich J.E."/>
            <person name="Amses K."/>
            <person name="Simmons R."/>
            <person name="Seto K."/>
            <person name="Myers J."/>
            <person name="Bonds A."/>
            <person name="Quandt C.A."/>
            <person name="Barry K."/>
            <person name="Liu P."/>
            <person name="Grigoriev I."/>
            <person name="Longcore J.E."/>
            <person name="James T.Y."/>
        </authorList>
    </citation>
    <scope>NUCLEOTIDE SEQUENCE</scope>
    <source>
        <strain evidence="5">JEL0476</strain>
    </source>
</reference>
<protein>
    <recommendedName>
        <fullName evidence="7">Ribosomal protein L16</fullName>
    </recommendedName>
</protein>
<comment type="similarity">
    <text evidence="1 4">Belongs to the universal ribosomal protein uL16 family.</text>
</comment>
<dbReference type="PRINTS" id="PR00060">
    <property type="entry name" value="RIBOSOMALL16"/>
</dbReference>
<name>A0AAD5U1F5_9FUNG</name>
<dbReference type="PANTHER" id="PTHR12220">
    <property type="entry name" value="50S/60S RIBOSOMAL PROTEIN L16"/>
    <property type="match status" value="1"/>
</dbReference>
<dbReference type="GO" id="GO:0005762">
    <property type="term" value="C:mitochondrial large ribosomal subunit"/>
    <property type="evidence" value="ECO:0007669"/>
    <property type="project" value="TreeGrafter"/>
</dbReference>
<dbReference type="NCBIfam" id="TIGR01164">
    <property type="entry name" value="rplP_bact"/>
    <property type="match status" value="1"/>
</dbReference>
<dbReference type="AlphaFoldDB" id="A0AAD5U1F5"/>
<evidence type="ECO:0000313" key="6">
    <source>
        <dbReference type="Proteomes" id="UP001211065"/>
    </source>
</evidence>
<evidence type="ECO:0008006" key="7">
    <source>
        <dbReference type="Google" id="ProtNLM"/>
    </source>
</evidence>
<keyword evidence="6" id="KW-1185">Reference proteome</keyword>
<dbReference type="InterPro" id="IPR047873">
    <property type="entry name" value="Ribosomal_uL16"/>
</dbReference>
<dbReference type="PANTHER" id="PTHR12220:SF13">
    <property type="entry name" value="LARGE RIBOSOMAL SUBUNIT PROTEIN UL16M"/>
    <property type="match status" value="1"/>
</dbReference>
<dbReference type="EMBL" id="JADGJW010000523">
    <property type="protein sequence ID" value="KAJ3215747.1"/>
    <property type="molecule type" value="Genomic_DNA"/>
</dbReference>
<dbReference type="Pfam" id="PF00252">
    <property type="entry name" value="Ribosomal_L16"/>
    <property type="match status" value="1"/>
</dbReference>
<sequence length="208" mass="23530">MSFLYQNNISFIKSISNPKNLIQKRFEIRPKRVKYKKQQKGFFTVNSGGSLAGTIPQIGEYALQVTEGGRLEDKQLDNARTSIRRCIKQDKGAKVYLTTFPDRPVTSKGSEARMGKGKGAVEFYAKWVSAGAIVFELTGCRKETARDALIRAARVLPLKTKVITAPKEGESRTPPRVLPFFLKQRFKLAEALKYDKKLELNKTEEKKL</sequence>
<evidence type="ECO:0000256" key="3">
    <source>
        <dbReference type="ARBA" id="ARBA00023274"/>
    </source>
</evidence>
<proteinExistence type="inferred from homology"/>
<dbReference type="GO" id="GO:0019843">
    <property type="term" value="F:rRNA binding"/>
    <property type="evidence" value="ECO:0007669"/>
    <property type="project" value="InterPro"/>
</dbReference>
<dbReference type="Gene3D" id="3.90.1170.10">
    <property type="entry name" value="Ribosomal protein L10e/L16"/>
    <property type="match status" value="1"/>
</dbReference>
<evidence type="ECO:0000313" key="5">
    <source>
        <dbReference type="EMBL" id="KAJ3215747.1"/>
    </source>
</evidence>
<dbReference type="InterPro" id="IPR016180">
    <property type="entry name" value="Ribosomal_uL16_dom"/>
</dbReference>
<dbReference type="SUPFAM" id="SSF54686">
    <property type="entry name" value="Ribosomal protein L16p/L10e"/>
    <property type="match status" value="1"/>
</dbReference>
<gene>
    <name evidence="5" type="ORF">HK099_006223</name>
</gene>